<keyword evidence="1" id="KW-0472">Membrane</keyword>
<evidence type="ECO:0000313" key="4">
    <source>
        <dbReference type="Proteomes" id="UP001221142"/>
    </source>
</evidence>
<feature type="signal peptide" evidence="2">
    <location>
        <begin position="1"/>
        <end position="17"/>
    </location>
</feature>
<sequence>MLLLLTLVHLLSLNGAAFPVPRPLELRTDDTCNDINNCRTLLSIIWGCLATIFACTWVSVHPNVPAPDRSALALFLRKLKMMLIAIIAPEIMVGFAARQYFAARKISNEFGLSKTHGFFFAMGGFVDPKGRVLYSKKDLEKPGIPSAIRNIKIADILDKSKGDALSKGVALAQGLWFITECLARVHQNLLVTQLELATMAFVLMNVFIWVLWWNKPLEVQQQMTVASTTQRDAGFLASGPQSLPELLTTLRNPTQSSRLGGFLSTIIGNLDVEESHLDLTESTRLNVEEFEFDPTRTDSTLNQIEMQHYRVAAASVPDFWSLPRDTPFDTSAGLFPVLTGSMFGAVHCAAWNTVFATALEKWMWRVCSVIIVATPPVWFLYLRLFSSSTKFGNRLGVSILGIFGALWRYWTFLLLLLYILARLFLIALPLAELRSLPPLAYTDVNWATYIPHI</sequence>
<dbReference type="EMBL" id="JARKIF010000025">
    <property type="protein sequence ID" value="KAJ7614802.1"/>
    <property type="molecule type" value="Genomic_DNA"/>
</dbReference>
<evidence type="ECO:0000313" key="3">
    <source>
        <dbReference type="EMBL" id="KAJ7614802.1"/>
    </source>
</evidence>
<keyword evidence="1" id="KW-1133">Transmembrane helix</keyword>
<proteinExistence type="predicted"/>
<keyword evidence="4" id="KW-1185">Reference proteome</keyword>
<feature type="transmembrane region" description="Helical" evidence="1">
    <location>
        <begin position="196"/>
        <end position="213"/>
    </location>
</feature>
<dbReference type="Proteomes" id="UP001221142">
    <property type="component" value="Unassembled WGS sequence"/>
</dbReference>
<feature type="transmembrane region" description="Helical" evidence="1">
    <location>
        <begin position="406"/>
        <end position="431"/>
    </location>
</feature>
<accession>A0AAD7B9T3</accession>
<feature type="chain" id="PRO_5042048001" evidence="2">
    <location>
        <begin position="18"/>
        <end position="453"/>
    </location>
</feature>
<gene>
    <name evidence="3" type="ORF">FB45DRAFT_936097</name>
</gene>
<keyword evidence="1" id="KW-0812">Transmembrane</keyword>
<feature type="transmembrane region" description="Helical" evidence="1">
    <location>
        <begin position="362"/>
        <end position="385"/>
    </location>
</feature>
<organism evidence="3 4">
    <name type="scientific">Roridomyces roridus</name>
    <dbReference type="NCBI Taxonomy" id="1738132"/>
    <lineage>
        <taxon>Eukaryota</taxon>
        <taxon>Fungi</taxon>
        <taxon>Dikarya</taxon>
        <taxon>Basidiomycota</taxon>
        <taxon>Agaricomycotina</taxon>
        <taxon>Agaricomycetes</taxon>
        <taxon>Agaricomycetidae</taxon>
        <taxon>Agaricales</taxon>
        <taxon>Marasmiineae</taxon>
        <taxon>Mycenaceae</taxon>
        <taxon>Roridomyces</taxon>
    </lineage>
</organism>
<evidence type="ECO:0000256" key="1">
    <source>
        <dbReference type="SAM" id="Phobius"/>
    </source>
</evidence>
<dbReference type="AlphaFoldDB" id="A0AAD7B9T3"/>
<dbReference type="PANTHER" id="PTHR35043">
    <property type="entry name" value="TRANSCRIPTION FACTOR DOMAIN-CONTAINING PROTEIN"/>
    <property type="match status" value="1"/>
</dbReference>
<evidence type="ECO:0000256" key="2">
    <source>
        <dbReference type="SAM" id="SignalP"/>
    </source>
</evidence>
<name>A0AAD7B9T3_9AGAR</name>
<keyword evidence="2" id="KW-0732">Signal</keyword>
<feature type="transmembrane region" description="Helical" evidence="1">
    <location>
        <begin position="81"/>
        <end position="101"/>
    </location>
</feature>
<dbReference type="PANTHER" id="PTHR35043:SF7">
    <property type="entry name" value="TRANSCRIPTION FACTOR DOMAIN-CONTAINING PROTEIN"/>
    <property type="match status" value="1"/>
</dbReference>
<comment type="caution">
    <text evidence="3">The sequence shown here is derived from an EMBL/GenBank/DDBJ whole genome shotgun (WGS) entry which is preliminary data.</text>
</comment>
<reference evidence="3" key="1">
    <citation type="submission" date="2023-03" db="EMBL/GenBank/DDBJ databases">
        <title>Massive genome expansion in bonnet fungi (Mycena s.s.) driven by repeated elements and novel gene families across ecological guilds.</title>
        <authorList>
            <consortium name="Lawrence Berkeley National Laboratory"/>
            <person name="Harder C.B."/>
            <person name="Miyauchi S."/>
            <person name="Viragh M."/>
            <person name="Kuo A."/>
            <person name="Thoen E."/>
            <person name="Andreopoulos B."/>
            <person name="Lu D."/>
            <person name="Skrede I."/>
            <person name="Drula E."/>
            <person name="Henrissat B."/>
            <person name="Morin E."/>
            <person name="Kohler A."/>
            <person name="Barry K."/>
            <person name="LaButti K."/>
            <person name="Morin E."/>
            <person name="Salamov A."/>
            <person name="Lipzen A."/>
            <person name="Mereny Z."/>
            <person name="Hegedus B."/>
            <person name="Baldrian P."/>
            <person name="Stursova M."/>
            <person name="Weitz H."/>
            <person name="Taylor A."/>
            <person name="Grigoriev I.V."/>
            <person name="Nagy L.G."/>
            <person name="Martin F."/>
            <person name="Kauserud H."/>
        </authorList>
    </citation>
    <scope>NUCLEOTIDE SEQUENCE</scope>
    <source>
        <strain evidence="3">9284</strain>
    </source>
</reference>
<protein>
    <submittedName>
        <fullName evidence="3">Uncharacterized protein</fullName>
    </submittedName>
</protein>
<feature type="transmembrane region" description="Helical" evidence="1">
    <location>
        <begin position="334"/>
        <end position="356"/>
    </location>
</feature>
<feature type="transmembrane region" description="Helical" evidence="1">
    <location>
        <begin position="41"/>
        <end position="60"/>
    </location>
</feature>